<feature type="signal peptide" evidence="1">
    <location>
        <begin position="1"/>
        <end position="28"/>
    </location>
</feature>
<dbReference type="EMBL" id="BAAAHQ010000044">
    <property type="protein sequence ID" value="GAA0949410.1"/>
    <property type="molecule type" value="Genomic_DNA"/>
</dbReference>
<keyword evidence="3" id="KW-1185">Reference proteome</keyword>
<feature type="chain" id="PRO_5047202673" description="Lipoprotein" evidence="1">
    <location>
        <begin position="29"/>
        <end position="246"/>
    </location>
</feature>
<evidence type="ECO:0000256" key="1">
    <source>
        <dbReference type="SAM" id="SignalP"/>
    </source>
</evidence>
<organism evidence="2 3">
    <name type="scientific">Nonomuraea longicatena</name>
    <dbReference type="NCBI Taxonomy" id="83682"/>
    <lineage>
        <taxon>Bacteria</taxon>
        <taxon>Bacillati</taxon>
        <taxon>Actinomycetota</taxon>
        <taxon>Actinomycetes</taxon>
        <taxon>Streptosporangiales</taxon>
        <taxon>Streptosporangiaceae</taxon>
        <taxon>Nonomuraea</taxon>
    </lineage>
</organism>
<sequence>MTRSLLASAALTVTTLTITALTAAPAQAQAPTQSVFGYAWADGKGALRVTPVSARLVRSQGVPRHELKALPGARELRLTYGGADFRRLTAGCDLKETEGRVALDSAGLGTTRCKPADLTFTLGLGPNPVRIDHEGGRAVRVSEFMPAKWYTRTARGVLQRVDSDTVRLGSTQLGYTWGLAFNRVTAKCTDGWLTGEPVNADESGLGTKACSARDFTKVFTGSKLAEVHYNPYSGELFNVWEIYGDA</sequence>
<evidence type="ECO:0008006" key="4">
    <source>
        <dbReference type="Google" id="ProtNLM"/>
    </source>
</evidence>
<dbReference type="Proteomes" id="UP001501578">
    <property type="component" value="Unassembled WGS sequence"/>
</dbReference>
<comment type="caution">
    <text evidence="2">The sequence shown here is derived from an EMBL/GenBank/DDBJ whole genome shotgun (WGS) entry which is preliminary data.</text>
</comment>
<accession>A0ABP4BGH6</accession>
<proteinExistence type="predicted"/>
<gene>
    <name evidence="2" type="ORF">GCM10009560_67670</name>
</gene>
<evidence type="ECO:0000313" key="3">
    <source>
        <dbReference type="Proteomes" id="UP001501578"/>
    </source>
</evidence>
<protein>
    <recommendedName>
        <fullName evidence="4">Lipoprotein</fullName>
    </recommendedName>
</protein>
<reference evidence="3" key="1">
    <citation type="journal article" date="2019" name="Int. J. Syst. Evol. Microbiol.">
        <title>The Global Catalogue of Microorganisms (GCM) 10K type strain sequencing project: providing services to taxonomists for standard genome sequencing and annotation.</title>
        <authorList>
            <consortium name="The Broad Institute Genomics Platform"/>
            <consortium name="The Broad Institute Genome Sequencing Center for Infectious Disease"/>
            <person name="Wu L."/>
            <person name="Ma J."/>
        </authorList>
    </citation>
    <scope>NUCLEOTIDE SEQUENCE [LARGE SCALE GENOMIC DNA]</scope>
    <source>
        <strain evidence="3">JCM 11136</strain>
    </source>
</reference>
<dbReference type="RefSeq" id="WP_343954311.1">
    <property type="nucleotide sequence ID" value="NZ_BAAAHQ010000044.1"/>
</dbReference>
<evidence type="ECO:0000313" key="2">
    <source>
        <dbReference type="EMBL" id="GAA0949410.1"/>
    </source>
</evidence>
<name>A0ABP4BGH6_9ACTN</name>
<keyword evidence="1" id="KW-0732">Signal</keyword>